<dbReference type="Proteomes" id="UP001244552">
    <property type="component" value="Unassembled WGS sequence"/>
</dbReference>
<comment type="caution">
    <text evidence="1">The sequence shown here is derived from an EMBL/GenBank/DDBJ whole genome shotgun (WGS) entry which is preliminary data.</text>
</comment>
<protein>
    <recommendedName>
        <fullName evidence="3">MFS transporter</fullName>
    </recommendedName>
</protein>
<organism evidence="1 2">
    <name type="scientific">Azospirillum picis</name>
    <dbReference type="NCBI Taxonomy" id="488438"/>
    <lineage>
        <taxon>Bacteria</taxon>
        <taxon>Pseudomonadati</taxon>
        <taxon>Pseudomonadota</taxon>
        <taxon>Alphaproteobacteria</taxon>
        <taxon>Rhodospirillales</taxon>
        <taxon>Azospirillaceae</taxon>
        <taxon>Azospirillum</taxon>
    </lineage>
</organism>
<keyword evidence="2" id="KW-1185">Reference proteome</keyword>
<name>A0ABU0MNQ3_9PROT</name>
<evidence type="ECO:0000313" key="1">
    <source>
        <dbReference type="EMBL" id="MDQ0535102.1"/>
    </source>
</evidence>
<dbReference type="EMBL" id="JAUSVU010000016">
    <property type="protein sequence ID" value="MDQ0535102.1"/>
    <property type="molecule type" value="Genomic_DNA"/>
</dbReference>
<proteinExistence type="predicted"/>
<evidence type="ECO:0008006" key="3">
    <source>
        <dbReference type="Google" id="ProtNLM"/>
    </source>
</evidence>
<dbReference type="RefSeq" id="WP_209985127.1">
    <property type="nucleotide sequence ID" value="NZ_JAGINO010000016.1"/>
</dbReference>
<evidence type="ECO:0000313" key="2">
    <source>
        <dbReference type="Proteomes" id="UP001244552"/>
    </source>
</evidence>
<gene>
    <name evidence="1" type="ORF">QO018_003980</name>
</gene>
<sequence>MMKLNEEVFSAAALRHLDLATAAMAVALIDVARPFAGVLLDIADAHLGWAASSLAIGRLYRRRF</sequence>
<reference evidence="1 2" key="1">
    <citation type="submission" date="2023-07" db="EMBL/GenBank/DDBJ databases">
        <title>Genomic Encyclopedia of Type Strains, Phase IV (KMG-IV): sequencing the most valuable type-strain genomes for metagenomic binning, comparative biology and taxonomic classification.</title>
        <authorList>
            <person name="Goeker M."/>
        </authorList>
    </citation>
    <scope>NUCLEOTIDE SEQUENCE [LARGE SCALE GENOMIC DNA]</scope>
    <source>
        <strain evidence="1 2">DSM 19922</strain>
    </source>
</reference>
<accession>A0ABU0MNQ3</accession>